<feature type="non-terminal residue" evidence="1">
    <location>
        <position position="1"/>
    </location>
</feature>
<name>A0A382A2K3_9ZZZZ</name>
<evidence type="ECO:0000313" key="1">
    <source>
        <dbReference type="EMBL" id="SVA95297.1"/>
    </source>
</evidence>
<organism evidence="1">
    <name type="scientific">marine metagenome</name>
    <dbReference type="NCBI Taxonomy" id="408172"/>
    <lineage>
        <taxon>unclassified sequences</taxon>
        <taxon>metagenomes</taxon>
        <taxon>ecological metagenomes</taxon>
    </lineage>
</organism>
<sequence length="186" mass="21931">VVFSTLIKAITGLVFIKSELFLTMEEGEKIQAHILSVWKESREFFSGRGAEIMLILTDKHLMFIKKTESKMKWWGANTQRQVVKFIQNKDVMVLIDGYTEEHLRTDLENKKNQEVSFNNILDIDMKEKVWGSALWLEILEGEQSKKYQFSVVQDWVKYPLKDPMKNMKVDWSGFVKYIKDKQLVTE</sequence>
<protein>
    <submittedName>
        <fullName evidence="1">Uncharacterized protein</fullName>
    </submittedName>
</protein>
<accession>A0A382A2K3</accession>
<dbReference type="EMBL" id="UINC01023505">
    <property type="protein sequence ID" value="SVA95297.1"/>
    <property type="molecule type" value="Genomic_DNA"/>
</dbReference>
<gene>
    <name evidence="1" type="ORF">METZ01_LOCUS148151</name>
</gene>
<proteinExistence type="predicted"/>
<dbReference type="AlphaFoldDB" id="A0A382A2K3"/>
<reference evidence="1" key="1">
    <citation type="submission" date="2018-05" db="EMBL/GenBank/DDBJ databases">
        <authorList>
            <person name="Lanie J.A."/>
            <person name="Ng W.-L."/>
            <person name="Kazmierczak K.M."/>
            <person name="Andrzejewski T.M."/>
            <person name="Davidsen T.M."/>
            <person name="Wayne K.J."/>
            <person name="Tettelin H."/>
            <person name="Glass J.I."/>
            <person name="Rusch D."/>
            <person name="Podicherti R."/>
            <person name="Tsui H.-C.T."/>
            <person name="Winkler M.E."/>
        </authorList>
    </citation>
    <scope>NUCLEOTIDE SEQUENCE</scope>
</reference>